<name>A0ABR3LBL1_9TELE</name>
<evidence type="ECO:0000256" key="1">
    <source>
        <dbReference type="SAM" id="MobiDB-lite"/>
    </source>
</evidence>
<feature type="region of interest" description="Disordered" evidence="1">
    <location>
        <begin position="1"/>
        <end position="24"/>
    </location>
</feature>
<dbReference type="EMBL" id="JAYMGO010000023">
    <property type="protein sequence ID" value="KAL1250295.1"/>
    <property type="molecule type" value="Genomic_DNA"/>
</dbReference>
<evidence type="ECO:0000313" key="2">
    <source>
        <dbReference type="EMBL" id="KAL1250295.1"/>
    </source>
</evidence>
<reference evidence="2 3" key="1">
    <citation type="submission" date="2023-09" db="EMBL/GenBank/DDBJ databases">
        <authorList>
            <person name="Wang M."/>
        </authorList>
    </citation>
    <scope>NUCLEOTIDE SEQUENCE [LARGE SCALE GENOMIC DNA]</scope>
    <source>
        <strain evidence="2">GT-2023</strain>
        <tissue evidence="2">Liver</tissue>
    </source>
</reference>
<comment type="caution">
    <text evidence="2">The sequence shown here is derived from an EMBL/GenBank/DDBJ whole genome shotgun (WGS) entry which is preliminary data.</text>
</comment>
<keyword evidence="3" id="KW-1185">Reference proteome</keyword>
<proteinExistence type="predicted"/>
<organism evidence="2 3">
    <name type="scientific">Cirrhinus molitorella</name>
    <name type="common">mud carp</name>
    <dbReference type="NCBI Taxonomy" id="172907"/>
    <lineage>
        <taxon>Eukaryota</taxon>
        <taxon>Metazoa</taxon>
        <taxon>Chordata</taxon>
        <taxon>Craniata</taxon>
        <taxon>Vertebrata</taxon>
        <taxon>Euteleostomi</taxon>
        <taxon>Actinopterygii</taxon>
        <taxon>Neopterygii</taxon>
        <taxon>Teleostei</taxon>
        <taxon>Ostariophysi</taxon>
        <taxon>Cypriniformes</taxon>
        <taxon>Cyprinidae</taxon>
        <taxon>Labeoninae</taxon>
        <taxon>Labeonini</taxon>
        <taxon>Cirrhinus</taxon>
    </lineage>
</organism>
<protein>
    <submittedName>
        <fullName evidence="2">Uncharacterized protein</fullName>
    </submittedName>
</protein>
<accession>A0ABR3LBL1</accession>
<gene>
    <name evidence="2" type="ORF">QQF64_021300</name>
</gene>
<evidence type="ECO:0000313" key="3">
    <source>
        <dbReference type="Proteomes" id="UP001558613"/>
    </source>
</evidence>
<feature type="compositionally biased region" description="Basic residues" evidence="1">
    <location>
        <begin position="1"/>
        <end position="11"/>
    </location>
</feature>
<sequence>MGPGRRIRAPRHTPAAATVGKVKRDRTVHRVSLENLGTAARITLRAQETRHGAHVTKERPVAHLSVIEVSPLQETVSPCPPIESICLSKARCSWHIHLRWSK</sequence>
<dbReference type="Proteomes" id="UP001558613">
    <property type="component" value="Unassembled WGS sequence"/>
</dbReference>